<gene>
    <name evidence="2" type="ORF">COY87_01185</name>
</gene>
<keyword evidence="1" id="KW-0472">Membrane</keyword>
<protein>
    <recommendedName>
        <fullName evidence="4">Integral membrane protein</fullName>
    </recommendedName>
</protein>
<evidence type="ECO:0008006" key="4">
    <source>
        <dbReference type="Google" id="ProtNLM"/>
    </source>
</evidence>
<sequence length="124" mass="13246">MKLLAQSDVEKAIGTINAPAGMNEFQNDPVGGLGKLLSTGIQIFFLVASLALLVYLLWGAYDWLTSGGEKEKLTKAQLKIVNAIVGMLLMVFAIVVFNVIMNNVLGGKFIGPGFTFTIPTVNSP</sequence>
<proteinExistence type="predicted"/>
<feature type="transmembrane region" description="Helical" evidence="1">
    <location>
        <begin position="43"/>
        <end position="60"/>
    </location>
</feature>
<keyword evidence="1" id="KW-0812">Transmembrane</keyword>
<dbReference type="EMBL" id="PFLI01000045">
    <property type="protein sequence ID" value="PIY72397.1"/>
    <property type="molecule type" value="Genomic_DNA"/>
</dbReference>
<reference evidence="3" key="1">
    <citation type="submission" date="2017-09" db="EMBL/GenBank/DDBJ databases">
        <title>Depth-based differentiation of microbial function through sediment-hosted aquifers and enrichment of novel symbionts in the deep terrestrial subsurface.</title>
        <authorList>
            <person name="Probst A.J."/>
            <person name="Ladd B."/>
            <person name="Jarett J.K."/>
            <person name="Geller-Mcgrath D.E."/>
            <person name="Sieber C.M.K."/>
            <person name="Emerson J.B."/>
            <person name="Anantharaman K."/>
            <person name="Thomas B.C."/>
            <person name="Malmstrom R."/>
            <person name="Stieglmeier M."/>
            <person name="Klingl A."/>
            <person name="Woyke T."/>
            <person name="Ryan C.M."/>
            <person name="Banfield J.F."/>
        </authorList>
    </citation>
    <scope>NUCLEOTIDE SEQUENCE [LARGE SCALE GENOMIC DNA]</scope>
</reference>
<name>A0A2M7QJ74_9BACT</name>
<keyword evidence="1" id="KW-1133">Transmembrane helix</keyword>
<organism evidence="2 3">
    <name type="scientific">Candidatus Roizmanbacteria bacterium CG_4_10_14_0_8_um_filter_33_9</name>
    <dbReference type="NCBI Taxonomy" id="1974826"/>
    <lineage>
        <taxon>Bacteria</taxon>
        <taxon>Candidatus Roizmaniibacteriota</taxon>
    </lineage>
</organism>
<accession>A0A2M7QJ74</accession>
<comment type="caution">
    <text evidence="2">The sequence shown here is derived from an EMBL/GenBank/DDBJ whole genome shotgun (WGS) entry which is preliminary data.</text>
</comment>
<dbReference type="Proteomes" id="UP000229401">
    <property type="component" value="Unassembled WGS sequence"/>
</dbReference>
<feature type="transmembrane region" description="Helical" evidence="1">
    <location>
        <begin position="80"/>
        <end position="100"/>
    </location>
</feature>
<evidence type="ECO:0000313" key="3">
    <source>
        <dbReference type="Proteomes" id="UP000229401"/>
    </source>
</evidence>
<evidence type="ECO:0000256" key="1">
    <source>
        <dbReference type="SAM" id="Phobius"/>
    </source>
</evidence>
<evidence type="ECO:0000313" key="2">
    <source>
        <dbReference type="EMBL" id="PIY72397.1"/>
    </source>
</evidence>
<dbReference type="AlphaFoldDB" id="A0A2M7QJ74"/>